<dbReference type="AlphaFoldDB" id="A0A327JSK8"/>
<dbReference type="InterPro" id="IPR028082">
    <property type="entry name" value="Peripla_BP_I"/>
</dbReference>
<keyword evidence="8" id="KW-1185">Reference proteome</keyword>
<name>A0A327JSK8_9HYPH</name>
<dbReference type="SUPFAM" id="SSF47413">
    <property type="entry name" value="lambda repressor-like DNA-binding domains"/>
    <property type="match status" value="1"/>
</dbReference>
<dbReference type="Gene3D" id="1.10.260.40">
    <property type="entry name" value="lambda repressor-like DNA-binding domains"/>
    <property type="match status" value="1"/>
</dbReference>
<feature type="domain" description="HTH lacI-type" evidence="6">
    <location>
        <begin position="16"/>
        <end position="70"/>
    </location>
</feature>
<keyword evidence="4" id="KW-0804">Transcription</keyword>
<dbReference type="PANTHER" id="PTHR30146">
    <property type="entry name" value="LACI-RELATED TRANSCRIPTIONAL REPRESSOR"/>
    <property type="match status" value="1"/>
</dbReference>
<comment type="caution">
    <text evidence="7">The sequence shown here is derived from an EMBL/GenBank/DDBJ whole genome shotgun (WGS) entry which is preliminary data.</text>
</comment>
<evidence type="ECO:0000259" key="6">
    <source>
        <dbReference type="PROSITE" id="PS50932"/>
    </source>
</evidence>
<evidence type="ECO:0000256" key="4">
    <source>
        <dbReference type="ARBA" id="ARBA00023163"/>
    </source>
</evidence>
<protein>
    <recommendedName>
        <fullName evidence="6">HTH lacI-type domain-containing protein</fullName>
    </recommendedName>
</protein>
<evidence type="ECO:0000256" key="3">
    <source>
        <dbReference type="ARBA" id="ARBA00023125"/>
    </source>
</evidence>
<dbReference type="PANTHER" id="PTHR30146:SF148">
    <property type="entry name" value="HTH-TYPE TRANSCRIPTIONAL REPRESSOR PURR-RELATED"/>
    <property type="match status" value="1"/>
</dbReference>
<sequence>MIKRQTMREEMSDKPVSIRDVAKKAGVSPGTVSNVLTGRKPVNKDLADHVRKVAADLGYQTDRLASQLRTGKAQIIAVLVPDLDNPFFTSIVAAIEGCVSQENYEIIVANSNDDEETERSRLAAILAWRPAGIVVIPSTDRFPNRDLIERAGVPYVIADRVTHSPQADTVSVANEEAGEMAARHLLELGHRRILLAASVLGLGNMRERCAGAARVIEAAGAPAPEVLETGLTFDVASERLSKWLDGHERPTAIIGFTNFTTLGVLTALVERGIRIPHEMSVIGFDDYKWMCARSVPITAIRQPIQAFGQAIWSRLRNRIDGDTGPPMRVYLSCELIVRASAAAIGPKGPRTSNANDGNEQDNVREMARPDAGTGVKPGA</sequence>
<evidence type="ECO:0000256" key="2">
    <source>
        <dbReference type="ARBA" id="ARBA00023015"/>
    </source>
</evidence>
<dbReference type="InterPro" id="IPR046335">
    <property type="entry name" value="LacI/GalR-like_sensor"/>
</dbReference>
<dbReference type="Proteomes" id="UP000249299">
    <property type="component" value="Unassembled WGS sequence"/>
</dbReference>
<dbReference type="SUPFAM" id="SSF53822">
    <property type="entry name" value="Periplasmic binding protein-like I"/>
    <property type="match status" value="1"/>
</dbReference>
<evidence type="ECO:0000313" key="8">
    <source>
        <dbReference type="Proteomes" id="UP000249299"/>
    </source>
</evidence>
<dbReference type="InterPro" id="IPR010982">
    <property type="entry name" value="Lambda_DNA-bd_dom_sf"/>
</dbReference>
<dbReference type="Pfam" id="PF13377">
    <property type="entry name" value="Peripla_BP_3"/>
    <property type="match status" value="1"/>
</dbReference>
<dbReference type="SMART" id="SM00354">
    <property type="entry name" value="HTH_LACI"/>
    <property type="match status" value="1"/>
</dbReference>
<dbReference type="CDD" id="cd01392">
    <property type="entry name" value="HTH_LacI"/>
    <property type="match status" value="1"/>
</dbReference>
<dbReference type="CDD" id="cd06267">
    <property type="entry name" value="PBP1_LacI_sugar_binding-like"/>
    <property type="match status" value="1"/>
</dbReference>
<dbReference type="GO" id="GO:0003700">
    <property type="term" value="F:DNA-binding transcription factor activity"/>
    <property type="evidence" value="ECO:0007669"/>
    <property type="project" value="TreeGrafter"/>
</dbReference>
<dbReference type="PROSITE" id="PS50932">
    <property type="entry name" value="HTH_LACI_2"/>
    <property type="match status" value="1"/>
</dbReference>
<proteinExistence type="predicted"/>
<feature type="region of interest" description="Disordered" evidence="5">
    <location>
        <begin position="346"/>
        <end position="379"/>
    </location>
</feature>
<gene>
    <name evidence="7" type="ORF">CH339_05680</name>
</gene>
<organism evidence="7 8">
    <name type="scientific">Rhodobium orientis</name>
    <dbReference type="NCBI Taxonomy" id="34017"/>
    <lineage>
        <taxon>Bacteria</taxon>
        <taxon>Pseudomonadati</taxon>
        <taxon>Pseudomonadota</taxon>
        <taxon>Alphaproteobacteria</taxon>
        <taxon>Hyphomicrobiales</taxon>
        <taxon>Rhodobiaceae</taxon>
        <taxon>Rhodobium</taxon>
    </lineage>
</organism>
<keyword evidence="3" id="KW-0238">DNA-binding</keyword>
<dbReference type="Gene3D" id="3.40.50.2300">
    <property type="match status" value="2"/>
</dbReference>
<evidence type="ECO:0000256" key="5">
    <source>
        <dbReference type="SAM" id="MobiDB-lite"/>
    </source>
</evidence>
<accession>A0A327JSK8</accession>
<dbReference type="PROSITE" id="PS00356">
    <property type="entry name" value="HTH_LACI_1"/>
    <property type="match status" value="1"/>
</dbReference>
<evidence type="ECO:0000313" key="7">
    <source>
        <dbReference type="EMBL" id="RAI28615.1"/>
    </source>
</evidence>
<evidence type="ECO:0000256" key="1">
    <source>
        <dbReference type="ARBA" id="ARBA00022491"/>
    </source>
</evidence>
<dbReference type="Pfam" id="PF00356">
    <property type="entry name" value="LacI"/>
    <property type="match status" value="1"/>
</dbReference>
<dbReference type="GO" id="GO:0000976">
    <property type="term" value="F:transcription cis-regulatory region binding"/>
    <property type="evidence" value="ECO:0007669"/>
    <property type="project" value="TreeGrafter"/>
</dbReference>
<reference evidence="7 8" key="1">
    <citation type="submission" date="2017-07" db="EMBL/GenBank/DDBJ databases">
        <title>Draft Genome Sequences of Select Purple Nonsulfur Bacteria.</title>
        <authorList>
            <person name="Lasarre B."/>
            <person name="Mckinlay J.B."/>
        </authorList>
    </citation>
    <scope>NUCLEOTIDE SEQUENCE [LARGE SCALE GENOMIC DNA]</scope>
    <source>
        <strain evidence="7 8">DSM 11290</strain>
    </source>
</reference>
<keyword evidence="2" id="KW-0805">Transcription regulation</keyword>
<keyword evidence="1" id="KW-0678">Repressor</keyword>
<dbReference type="EMBL" id="NPEV01000008">
    <property type="protein sequence ID" value="RAI28615.1"/>
    <property type="molecule type" value="Genomic_DNA"/>
</dbReference>
<dbReference type="InterPro" id="IPR000843">
    <property type="entry name" value="HTH_LacI"/>
</dbReference>